<dbReference type="GO" id="GO:0003677">
    <property type="term" value="F:DNA binding"/>
    <property type="evidence" value="ECO:0007669"/>
    <property type="project" value="UniProtKB-KW"/>
</dbReference>
<keyword evidence="1" id="KW-0639">Primosome</keyword>
<protein>
    <recommendedName>
        <fullName evidence="4">DNA helicase DnaB-like N-terminal domain-containing protein</fullName>
    </recommendedName>
</protein>
<dbReference type="SUPFAM" id="SSF48024">
    <property type="entry name" value="N-terminal domain of DnaB helicase"/>
    <property type="match status" value="1"/>
</dbReference>
<dbReference type="Gene3D" id="1.10.860.10">
    <property type="entry name" value="DNAb Helicase, Chain A"/>
    <property type="match status" value="1"/>
</dbReference>
<evidence type="ECO:0000256" key="2">
    <source>
        <dbReference type="ARBA" id="ARBA00022705"/>
    </source>
</evidence>
<dbReference type="InterPro" id="IPR016136">
    <property type="entry name" value="DNA_helicase_N/primase_C"/>
</dbReference>
<dbReference type="GO" id="GO:0003678">
    <property type="term" value="F:DNA helicase activity"/>
    <property type="evidence" value="ECO:0007669"/>
    <property type="project" value="InterPro"/>
</dbReference>
<comment type="caution">
    <text evidence="5">The sequence shown here is derived from an EMBL/GenBank/DDBJ whole genome shotgun (WGS) entry which is preliminary data.</text>
</comment>
<evidence type="ECO:0000259" key="4">
    <source>
        <dbReference type="Pfam" id="PF00772"/>
    </source>
</evidence>
<dbReference type="PANTHER" id="PTHR30153">
    <property type="entry name" value="REPLICATIVE DNA HELICASE DNAB"/>
    <property type="match status" value="1"/>
</dbReference>
<gene>
    <name evidence="5" type="ORF">DPQ33_18995</name>
</gene>
<dbReference type="GO" id="GO:0005829">
    <property type="term" value="C:cytosol"/>
    <property type="evidence" value="ECO:0007669"/>
    <property type="project" value="TreeGrafter"/>
</dbReference>
<dbReference type="GO" id="GO:0005524">
    <property type="term" value="F:ATP binding"/>
    <property type="evidence" value="ECO:0007669"/>
    <property type="project" value="InterPro"/>
</dbReference>
<proteinExistence type="predicted"/>
<evidence type="ECO:0000313" key="5">
    <source>
        <dbReference type="EMBL" id="TVM10219.1"/>
    </source>
</evidence>
<evidence type="ECO:0000256" key="1">
    <source>
        <dbReference type="ARBA" id="ARBA00022515"/>
    </source>
</evidence>
<organism evidence="5 6">
    <name type="scientific">Oceanidesulfovibrio indonesiensis</name>
    <dbReference type="NCBI Taxonomy" id="54767"/>
    <lineage>
        <taxon>Bacteria</taxon>
        <taxon>Pseudomonadati</taxon>
        <taxon>Thermodesulfobacteriota</taxon>
        <taxon>Desulfovibrionia</taxon>
        <taxon>Desulfovibrionales</taxon>
        <taxon>Desulfovibrionaceae</taxon>
        <taxon>Oceanidesulfovibrio</taxon>
    </lineage>
</organism>
<dbReference type="GO" id="GO:0006269">
    <property type="term" value="P:DNA replication, synthesis of primer"/>
    <property type="evidence" value="ECO:0007669"/>
    <property type="project" value="UniProtKB-KW"/>
</dbReference>
<evidence type="ECO:0000313" key="6">
    <source>
        <dbReference type="Proteomes" id="UP000448292"/>
    </source>
</evidence>
<keyword evidence="3" id="KW-0238">DNA-binding</keyword>
<dbReference type="GO" id="GO:1990077">
    <property type="term" value="C:primosome complex"/>
    <property type="evidence" value="ECO:0007669"/>
    <property type="project" value="UniProtKB-KW"/>
</dbReference>
<evidence type="ECO:0000256" key="3">
    <source>
        <dbReference type="ARBA" id="ARBA00023125"/>
    </source>
</evidence>
<dbReference type="PANTHER" id="PTHR30153:SF2">
    <property type="entry name" value="REPLICATIVE DNA HELICASE"/>
    <property type="match status" value="1"/>
</dbReference>
<feature type="non-terminal residue" evidence="5">
    <location>
        <position position="213"/>
    </location>
</feature>
<reference evidence="5 6" key="1">
    <citation type="submission" date="2018-06" db="EMBL/GenBank/DDBJ databases">
        <title>Complete genome of Desulfovibrio indonesiensis P37SLT.</title>
        <authorList>
            <person name="Crispim J.S."/>
            <person name="Vidigal P.M.P."/>
            <person name="Silva L.C.F."/>
            <person name="Laguardia C.N."/>
            <person name="Araujo L.C."/>
            <person name="Dias R.S."/>
            <person name="Sousa M.P."/>
            <person name="Paula S.O."/>
            <person name="Silva C."/>
        </authorList>
    </citation>
    <scope>NUCLEOTIDE SEQUENCE [LARGE SCALE GENOMIC DNA]</scope>
    <source>
        <strain evidence="5 6">P37SLT</strain>
    </source>
</reference>
<feature type="non-terminal residue" evidence="5">
    <location>
        <position position="1"/>
    </location>
</feature>
<dbReference type="Proteomes" id="UP000448292">
    <property type="component" value="Unassembled WGS sequence"/>
</dbReference>
<dbReference type="EMBL" id="QMIE01000136">
    <property type="protein sequence ID" value="TVM10219.1"/>
    <property type="molecule type" value="Genomic_DNA"/>
</dbReference>
<dbReference type="Pfam" id="PF00772">
    <property type="entry name" value="DnaB"/>
    <property type="match status" value="1"/>
</dbReference>
<accession>A0A7M3M9F2</accession>
<keyword evidence="6" id="KW-1185">Reference proteome</keyword>
<name>A0A7M3M9F2_9BACT</name>
<dbReference type="InterPro" id="IPR036185">
    <property type="entry name" value="DNA_heli_DnaB-like_N_sf"/>
</dbReference>
<keyword evidence="2" id="KW-0235">DNA replication</keyword>
<dbReference type="AlphaFoldDB" id="A0A7M3M9F2"/>
<feature type="domain" description="DNA helicase DnaB-like N-terminal" evidence="4">
    <location>
        <begin position="15"/>
        <end position="119"/>
    </location>
</feature>
<sequence length="213" mass="23350">GADMTQNPPMPEYVPPHSSRTEQAVLAGLSLADDKRPEVFTEVVGILDPGDFYFPAHQLIFRHMVVLHKQGAPVDPVAICESLDSAGLLESFGGRDYLANLVGSAMTCSDLPYHARVVKNYARRREMAERTRVILENAYRTSVPIEDIQAQIQELASMGGQAVAGAKPLRFLSLDEMTSEPAPIEWLVRGYLEAQTLSVLFGASNSMKSFLAN</sequence>
<dbReference type="InterPro" id="IPR007693">
    <property type="entry name" value="DNA_helicase_DnaB-like_N"/>
</dbReference>